<dbReference type="InterPro" id="IPR045585">
    <property type="entry name" value="CdaA_N"/>
</dbReference>
<evidence type="ECO:0000256" key="10">
    <source>
        <dbReference type="HAMAP-Rule" id="MF_01499"/>
    </source>
</evidence>
<dbReference type="GO" id="GO:0006171">
    <property type="term" value="P:cAMP biosynthetic process"/>
    <property type="evidence" value="ECO:0007669"/>
    <property type="project" value="InterPro"/>
</dbReference>
<evidence type="ECO:0000256" key="2">
    <source>
        <dbReference type="ARBA" id="ARBA00022475"/>
    </source>
</evidence>
<keyword evidence="6 10" id="KW-0547">Nucleotide-binding</keyword>
<proteinExistence type="inferred from homology"/>
<comment type="similarity">
    <text evidence="10">Belongs to the adenylate cyclase family. DacA/CdaA subfamily.</text>
</comment>
<dbReference type="Pfam" id="PF19293">
    <property type="entry name" value="CdaA_N"/>
    <property type="match status" value="1"/>
</dbReference>
<feature type="transmembrane region" description="Helical" evidence="10">
    <location>
        <begin position="42"/>
        <end position="59"/>
    </location>
</feature>
<keyword evidence="7 10" id="KW-0067">ATP-binding</keyword>
<dbReference type="NCBIfam" id="TIGR00159">
    <property type="entry name" value="diadenylate cyclase CdaA"/>
    <property type="match status" value="1"/>
</dbReference>
<dbReference type="GO" id="GO:0004016">
    <property type="term" value="F:adenylate cyclase activity"/>
    <property type="evidence" value="ECO:0007669"/>
    <property type="project" value="UniProtKB-UniRule"/>
</dbReference>
<feature type="domain" description="DAC" evidence="11">
    <location>
        <begin position="84"/>
        <end position="240"/>
    </location>
</feature>
<evidence type="ECO:0000256" key="6">
    <source>
        <dbReference type="ARBA" id="ARBA00022741"/>
    </source>
</evidence>
<keyword evidence="9 10" id="KW-0472">Membrane</keyword>
<gene>
    <name evidence="10" type="primary">dacA</name>
    <name evidence="12" type="ORF">ENS59_10610</name>
</gene>
<dbReference type="InterPro" id="IPR014046">
    <property type="entry name" value="C-di-AMP_synthase"/>
</dbReference>
<dbReference type="PROSITE" id="PS51794">
    <property type="entry name" value="DAC"/>
    <property type="match status" value="1"/>
</dbReference>
<dbReference type="SUPFAM" id="SSF143597">
    <property type="entry name" value="YojJ-like"/>
    <property type="match status" value="1"/>
</dbReference>
<comment type="caution">
    <text evidence="10">Lacks conserved residue(s) required for the propagation of feature annotation.</text>
</comment>
<comment type="caution">
    <text evidence="12">The sequence shown here is derived from an EMBL/GenBank/DDBJ whole genome shotgun (WGS) entry which is preliminary data.</text>
</comment>
<dbReference type="InterPro" id="IPR003390">
    <property type="entry name" value="DNA_integrity_scan_DisA_N"/>
</dbReference>
<feature type="transmembrane region" description="Helical" evidence="10">
    <location>
        <begin position="12"/>
        <end position="30"/>
    </location>
</feature>
<keyword evidence="3 10" id="KW-0808">Transferase</keyword>
<dbReference type="EMBL" id="DSVL01000325">
    <property type="protein sequence ID" value="HFH29943.1"/>
    <property type="molecule type" value="Genomic_DNA"/>
</dbReference>
<dbReference type="PANTHER" id="PTHR34185:SF1">
    <property type="entry name" value="DIADENYLATE CYCLASE"/>
    <property type="match status" value="1"/>
</dbReference>
<dbReference type="InterPro" id="IPR050338">
    <property type="entry name" value="DisA"/>
</dbReference>
<evidence type="ECO:0000256" key="5">
    <source>
        <dbReference type="ARBA" id="ARBA00022695"/>
    </source>
</evidence>
<dbReference type="InterPro" id="IPR034701">
    <property type="entry name" value="CdaA"/>
</dbReference>
<dbReference type="HAMAP" id="MF_01499">
    <property type="entry name" value="DacA"/>
    <property type="match status" value="1"/>
</dbReference>
<evidence type="ECO:0000256" key="3">
    <source>
        <dbReference type="ARBA" id="ARBA00022679"/>
    </source>
</evidence>
<evidence type="ECO:0000313" key="12">
    <source>
        <dbReference type="EMBL" id="HFH29943.1"/>
    </source>
</evidence>
<dbReference type="Pfam" id="PF02457">
    <property type="entry name" value="DAC"/>
    <property type="match status" value="1"/>
</dbReference>
<name>A0A7C3IEU5_9SPIR</name>
<evidence type="ECO:0000256" key="1">
    <source>
        <dbReference type="ARBA" id="ARBA00000877"/>
    </source>
</evidence>
<dbReference type="EC" id="2.7.7.85" evidence="10"/>
<evidence type="ECO:0000256" key="7">
    <source>
        <dbReference type="ARBA" id="ARBA00022840"/>
    </source>
</evidence>
<comment type="subunit">
    <text evidence="10">Probably a homodimer.</text>
</comment>
<feature type="transmembrane region" description="Helical" evidence="10">
    <location>
        <begin position="65"/>
        <end position="83"/>
    </location>
</feature>
<dbReference type="InterPro" id="IPR036888">
    <property type="entry name" value="DNA_integrity_DisA_N_sf"/>
</dbReference>
<sequence length="274" mass="30548">MEWIHGLSTLYNTIRPVLDILILAFLVYKGYELLVKTQAIQLVKGAGLLVLLYGFAYFFRLSTLQWILSLLAPGLFIALAIVFQPELRKIIMRLGQTELFHINSKQRMSQIDAAVTAADLLAKQKRGALMVFPRKINIKSIIDTGTRLNAELSTSLIVTIFAYDGPLHDGAIIIQNGHIIAAGTFLPLSEQQDIRKSFGTRHRAALGVSEQTDAVVLVVSEETGAISLAYEGRLYYDLSLIEILQTMKKLLEDQNPLLEEGPEEEGKHGIMEVR</sequence>
<dbReference type="Gene3D" id="3.40.1700.10">
    <property type="entry name" value="DNA integrity scanning protein, DisA, N-terminal domain"/>
    <property type="match status" value="1"/>
</dbReference>
<dbReference type="GO" id="GO:0005524">
    <property type="term" value="F:ATP binding"/>
    <property type="evidence" value="ECO:0007669"/>
    <property type="project" value="UniProtKB-UniRule"/>
</dbReference>
<evidence type="ECO:0000259" key="11">
    <source>
        <dbReference type="PROSITE" id="PS51794"/>
    </source>
</evidence>
<accession>A0A7C3IEU5</accession>
<dbReference type="GO" id="GO:0106408">
    <property type="term" value="F:diadenylate cyclase activity"/>
    <property type="evidence" value="ECO:0007669"/>
    <property type="project" value="UniProtKB-EC"/>
</dbReference>
<organism evidence="12">
    <name type="scientific">Gracilinema caldarium</name>
    <dbReference type="NCBI Taxonomy" id="215591"/>
    <lineage>
        <taxon>Bacteria</taxon>
        <taxon>Pseudomonadati</taxon>
        <taxon>Spirochaetota</taxon>
        <taxon>Spirochaetia</taxon>
        <taxon>Spirochaetales</taxon>
        <taxon>Breznakiellaceae</taxon>
        <taxon>Gracilinema</taxon>
    </lineage>
</organism>
<comment type="catalytic activity">
    <reaction evidence="1 10">
        <text>2 ATP = 3',3'-c-di-AMP + 2 diphosphate</text>
        <dbReference type="Rhea" id="RHEA:35655"/>
        <dbReference type="ChEBI" id="CHEBI:30616"/>
        <dbReference type="ChEBI" id="CHEBI:33019"/>
        <dbReference type="ChEBI" id="CHEBI:71500"/>
        <dbReference type="EC" id="2.7.7.85"/>
    </reaction>
</comment>
<comment type="function">
    <text evidence="10">Catalyzes the condensation of 2 ATP molecules into cyclic di-AMP (c-di-AMP), a second messenger used to regulate differing processes in different bacteria.</text>
</comment>
<reference evidence="12" key="1">
    <citation type="journal article" date="2020" name="mSystems">
        <title>Genome- and Community-Level Interaction Insights into Carbon Utilization and Element Cycling Functions of Hydrothermarchaeota in Hydrothermal Sediment.</title>
        <authorList>
            <person name="Zhou Z."/>
            <person name="Liu Y."/>
            <person name="Xu W."/>
            <person name="Pan J."/>
            <person name="Luo Z.H."/>
            <person name="Li M."/>
        </authorList>
    </citation>
    <scope>NUCLEOTIDE SEQUENCE [LARGE SCALE GENOMIC DNA]</scope>
    <source>
        <strain evidence="12">SpSt-503</strain>
    </source>
</reference>
<evidence type="ECO:0000256" key="4">
    <source>
        <dbReference type="ARBA" id="ARBA00022692"/>
    </source>
</evidence>
<keyword evidence="4 10" id="KW-0812">Transmembrane</keyword>
<protein>
    <recommendedName>
        <fullName evidence="10">Diadenylate cyclase</fullName>
        <shortName evidence="10">DAC</shortName>
        <ecNumber evidence="10">2.7.7.85</ecNumber>
    </recommendedName>
    <alternativeName>
        <fullName evidence="10">Cyclic-di-AMP synthase</fullName>
        <shortName evidence="10">c-di-AMP synthase</shortName>
    </alternativeName>
</protein>
<dbReference type="PIRSF" id="PIRSF004793">
    <property type="entry name" value="UCP004793"/>
    <property type="match status" value="1"/>
</dbReference>
<keyword evidence="2 10" id="KW-1003">Cell membrane</keyword>
<evidence type="ECO:0000256" key="9">
    <source>
        <dbReference type="ARBA" id="ARBA00023136"/>
    </source>
</evidence>
<dbReference type="PANTHER" id="PTHR34185">
    <property type="entry name" value="DIADENYLATE CYCLASE"/>
    <property type="match status" value="1"/>
</dbReference>
<evidence type="ECO:0000256" key="8">
    <source>
        <dbReference type="ARBA" id="ARBA00022989"/>
    </source>
</evidence>
<dbReference type="AlphaFoldDB" id="A0A7C3IEU5"/>
<keyword evidence="8 10" id="KW-1133">Transmembrane helix</keyword>
<keyword evidence="5 10" id="KW-0548">Nucleotidyltransferase</keyword>